<comment type="caution">
    <text evidence="2">The sequence shown here is derived from an EMBL/GenBank/DDBJ whole genome shotgun (WGS) entry which is preliminary data.</text>
</comment>
<name>A0A094W8U3_9BACT</name>
<dbReference type="EMBL" id="JPGK01000004">
    <property type="protein sequence ID" value="KGA93948.1"/>
    <property type="molecule type" value="Genomic_DNA"/>
</dbReference>
<evidence type="ECO:0000313" key="3">
    <source>
        <dbReference type="Proteomes" id="UP000029452"/>
    </source>
</evidence>
<sequence>MIADFGDGSLFLLPFFRKRAHPPLFPDRDGLFQKSSSVTGKNRISGEKTGYFDQNTLLMDTGTGFAIPGDVPDTRFSGVPMTDFSKGVCPMAHKTSSRLFRSFPVWVQPVRVTVCAVVLAAAVGLSHLAWAQSPPDTLPPSTPLSSPSPLNATPGGQIMAMQNAAMQNAAQNAADPFSGNVPKSTSLSANFAWADTFDASALNGGYGGGVTVTRWITANSGLNMNVEILSFGLGQLNNTARTLGVPDQAGTPIIPITLGYVYDFMGGRSWINPQIFADGGLAVTLNGETLPLVADAGVGVVAPLGKFTDALSGINLFANIRWAYISNIGGLADTAVGAAEKESGVVGANGAALNYMPVEFGATFVF</sequence>
<dbReference type="Proteomes" id="UP000029452">
    <property type="component" value="Unassembled WGS sequence"/>
</dbReference>
<feature type="region of interest" description="Disordered" evidence="1">
    <location>
        <begin position="134"/>
        <end position="156"/>
    </location>
</feature>
<dbReference type="AlphaFoldDB" id="A0A094W8U3"/>
<accession>A0A094W8U3</accession>
<dbReference type="PATRIC" id="fig|178606.4.peg.1105"/>
<reference evidence="2 3" key="1">
    <citation type="submission" date="2014-06" db="EMBL/GenBank/DDBJ databases">
        <title>Draft genome sequence of iron oxidizing acidophile Leptospirillum ferriphilum DSM14647.</title>
        <authorList>
            <person name="Cardenas J.P."/>
            <person name="Lazcano M."/>
            <person name="Ossandon F.J."/>
            <person name="Corbett M."/>
            <person name="Holmes D.S."/>
            <person name="Watkin E."/>
        </authorList>
    </citation>
    <scope>NUCLEOTIDE SEQUENCE [LARGE SCALE GENOMIC DNA]</scope>
    <source>
        <strain evidence="2 3">DSM 14647</strain>
    </source>
</reference>
<proteinExistence type="predicted"/>
<feature type="compositionally biased region" description="Low complexity" evidence="1">
    <location>
        <begin position="143"/>
        <end position="156"/>
    </location>
</feature>
<organism evidence="2 3">
    <name type="scientific">Leptospirillum ferriphilum</name>
    <dbReference type="NCBI Taxonomy" id="178606"/>
    <lineage>
        <taxon>Bacteria</taxon>
        <taxon>Pseudomonadati</taxon>
        <taxon>Nitrospirota</taxon>
        <taxon>Nitrospiria</taxon>
        <taxon>Nitrospirales</taxon>
        <taxon>Nitrospiraceae</taxon>
        <taxon>Leptospirillum</taxon>
    </lineage>
</organism>
<gene>
    <name evidence="2" type="ORF">LptCag_0574</name>
</gene>
<protein>
    <submittedName>
        <fullName evidence="2">Uncharacterized protein</fullName>
    </submittedName>
</protein>
<evidence type="ECO:0000256" key="1">
    <source>
        <dbReference type="SAM" id="MobiDB-lite"/>
    </source>
</evidence>
<evidence type="ECO:0000313" key="2">
    <source>
        <dbReference type="EMBL" id="KGA93948.1"/>
    </source>
</evidence>